<keyword evidence="4" id="KW-0732">Signal</keyword>
<evidence type="ECO:0000313" key="7">
    <source>
        <dbReference type="Proteomes" id="UP000836841"/>
    </source>
</evidence>
<proteinExistence type="predicted"/>
<evidence type="ECO:0000256" key="3">
    <source>
        <dbReference type="ARBA" id="ARBA00022691"/>
    </source>
</evidence>
<dbReference type="Gene3D" id="1.10.10.10">
    <property type="entry name" value="Winged helix-like DNA-binding domain superfamily/Winged helix DNA-binding domain"/>
    <property type="match status" value="1"/>
</dbReference>
<keyword evidence="2" id="KW-0808">Transferase</keyword>
<accession>A0AAU9RX36</accession>
<keyword evidence="3" id="KW-0949">S-adenosyl-L-methionine</keyword>
<keyword evidence="7" id="KW-1185">Reference proteome</keyword>
<dbReference type="GO" id="GO:0046983">
    <property type="term" value="F:protein dimerization activity"/>
    <property type="evidence" value="ECO:0007669"/>
    <property type="project" value="InterPro"/>
</dbReference>
<evidence type="ECO:0000313" key="6">
    <source>
        <dbReference type="EMBL" id="CAH2049059.1"/>
    </source>
</evidence>
<dbReference type="GO" id="GO:0032259">
    <property type="term" value="P:methylation"/>
    <property type="evidence" value="ECO:0007669"/>
    <property type="project" value="UniProtKB-KW"/>
</dbReference>
<dbReference type="AlphaFoldDB" id="A0AAU9RX36"/>
<dbReference type="InterPro" id="IPR036390">
    <property type="entry name" value="WH_DNA-bd_sf"/>
</dbReference>
<name>A0AAU9RX36_THLAR</name>
<evidence type="ECO:0000259" key="5">
    <source>
        <dbReference type="Pfam" id="PF08100"/>
    </source>
</evidence>
<feature type="chain" id="PRO_5043840934" description="O-methyltransferase dimerisation domain-containing protein" evidence="4">
    <location>
        <begin position="19"/>
        <end position="87"/>
    </location>
</feature>
<protein>
    <recommendedName>
        <fullName evidence="5">O-methyltransferase dimerisation domain-containing protein</fullName>
    </recommendedName>
</protein>
<organism evidence="6 7">
    <name type="scientific">Thlaspi arvense</name>
    <name type="common">Field penny-cress</name>
    <dbReference type="NCBI Taxonomy" id="13288"/>
    <lineage>
        <taxon>Eukaryota</taxon>
        <taxon>Viridiplantae</taxon>
        <taxon>Streptophyta</taxon>
        <taxon>Embryophyta</taxon>
        <taxon>Tracheophyta</taxon>
        <taxon>Spermatophyta</taxon>
        <taxon>Magnoliopsida</taxon>
        <taxon>eudicotyledons</taxon>
        <taxon>Gunneridae</taxon>
        <taxon>Pentapetalae</taxon>
        <taxon>rosids</taxon>
        <taxon>malvids</taxon>
        <taxon>Brassicales</taxon>
        <taxon>Brassicaceae</taxon>
        <taxon>Thlaspideae</taxon>
        <taxon>Thlaspi</taxon>
    </lineage>
</organism>
<comment type="caution">
    <text evidence="6">The sequence shown here is derived from an EMBL/GenBank/DDBJ whole genome shotgun (WGS) entry which is preliminary data.</text>
</comment>
<dbReference type="InterPro" id="IPR036388">
    <property type="entry name" value="WH-like_DNA-bd_sf"/>
</dbReference>
<sequence length="87" mass="9436">MGLVSAAVLLTVLKIVIELDLREIMAKAGPGAFLCPSELAGQLPTQNPNASVMLHRFFRLLATLSFLNCSHRNLPGSTVKRLCSLFI</sequence>
<dbReference type="EMBL" id="CAJVSB020000258">
    <property type="protein sequence ID" value="CAH2049059.1"/>
    <property type="molecule type" value="Genomic_DNA"/>
</dbReference>
<dbReference type="GO" id="GO:0008168">
    <property type="term" value="F:methyltransferase activity"/>
    <property type="evidence" value="ECO:0007669"/>
    <property type="project" value="UniProtKB-KW"/>
</dbReference>
<evidence type="ECO:0000256" key="2">
    <source>
        <dbReference type="ARBA" id="ARBA00022679"/>
    </source>
</evidence>
<feature type="signal peptide" evidence="4">
    <location>
        <begin position="1"/>
        <end position="18"/>
    </location>
</feature>
<dbReference type="FunFam" id="1.10.10.10:FF:000357">
    <property type="entry name" value="Caffeic acid 3-O-methyltransferase"/>
    <property type="match status" value="1"/>
</dbReference>
<dbReference type="SUPFAM" id="SSF46785">
    <property type="entry name" value="Winged helix' DNA-binding domain"/>
    <property type="match status" value="1"/>
</dbReference>
<reference evidence="6 7" key="1">
    <citation type="submission" date="2022-03" db="EMBL/GenBank/DDBJ databases">
        <authorList>
            <person name="Nunn A."/>
            <person name="Chopra R."/>
            <person name="Nunn A."/>
            <person name="Contreras Garrido A."/>
        </authorList>
    </citation>
    <scope>NUCLEOTIDE SEQUENCE [LARGE SCALE GENOMIC DNA]</scope>
</reference>
<evidence type="ECO:0000256" key="1">
    <source>
        <dbReference type="ARBA" id="ARBA00022603"/>
    </source>
</evidence>
<gene>
    <name evidence="6" type="ORF">TAV2_LOCUS8201</name>
</gene>
<evidence type="ECO:0000256" key="4">
    <source>
        <dbReference type="SAM" id="SignalP"/>
    </source>
</evidence>
<dbReference type="InterPro" id="IPR012967">
    <property type="entry name" value="COMT_dimerisation"/>
</dbReference>
<dbReference type="Pfam" id="PF08100">
    <property type="entry name" value="Dimerisation"/>
    <property type="match status" value="1"/>
</dbReference>
<keyword evidence="1" id="KW-0489">Methyltransferase</keyword>
<dbReference type="Proteomes" id="UP000836841">
    <property type="component" value="Unassembled WGS sequence"/>
</dbReference>
<feature type="domain" description="O-methyltransferase dimerisation" evidence="5">
    <location>
        <begin position="3"/>
        <end position="73"/>
    </location>
</feature>